<keyword evidence="2" id="KW-1185">Reference proteome</keyword>
<name>A0ABN3HPY7_9ACTN</name>
<sequence>MSADRRYVAPMTAVMTAPPARPLRELLPHLVWEAVLLVAAIGSTI</sequence>
<dbReference type="Proteomes" id="UP001501444">
    <property type="component" value="Unassembled WGS sequence"/>
</dbReference>
<comment type="caution">
    <text evidence="1">The sequence shown here is derived from an EMBL/GenBank/DDBJ whole genome shotgun (WGS) entry which is preliminary data.</text>
</comment>
<evidence type="ECO:0000313" key="1">
    <source>
        <dbReference type="EMBL" id="GAA2384438.1"/>
    </source>
</evidence>
<dbReference type="EMBL" id="BAAARV010000096">
    <property type="protein sequence ID" value="GAA2384438.1"/>
    <property type="molecule type" value="Genomic_DNA"/>
</dbReference>
<reference evidence="1 2" key="1">
    <citation type="journal article" date="2019" name="Int. J. Syst. Evol. Microbiol.">
        <title>The Global Catalogue of Microorganisms (GCM) 10K type strain sequencing project: providing services to taxonomists for standard genome sequencing and annotation.</title>
        <authorList>
            <consortium name="The Broad Institute Genomics Platform"/>
            <consortium name="The Broad Institute Genome Sequencing Center for Infectious Disease"/>
            <person name="Wu L."/>
            <person name="Ma J."/>
        </authorList>
    </citation>
    <scope>NUCLEOTIDE SEQUENCE [LARGE SCALE GENOMIC DNA]</scope>
    <source>
        <strain evidence="1 2">JCM 3272</strain>
    </source>
</reference>
<protein>
    <submittedName>
        <fullName evidence="1">Uncharacterized protein</fullName>
    </submittedName>
</protein>
<gene>
    <name evidence="1" type="ORF">GCM10010170_093760</name>
</gene>
<proteinExistence type="predicted"/>
<evidence type="ECO:0000313" key="2">
    <source>
        <dbReference type="Proteomes" id="UP001501444"/>
    </source>
</evidence>
<organism evidence="1 2">
    <name type="scientific">Dactylosporangium salmoneum</name>
    <dbReference type="NCBI Taxonomy" id="53361"/>
    <lineage>
        <taxon>Bacteria</taxon>
        <taxon>Bacillati</taxon>
        <taxon>Actinomycetota</taxon>
        <taxon>Actinomycetes</taxon>
        <taxon>Micromonosporales</taxon>
        <taxon>Micromonosporaceae</taxon>
        <taxon>Dactylosporangium</taxon>
    </lineage>
</organism>
<accession>A0ABN3HPY7</accession>